<evidence type="ECO:0000256" key="4">
    <source>
        <dbReference type="SAM" id="MobiDB-lite"/>
    </source>
</evidence>
<feature type="region of interest" description="Disordered" evidence="4">
    <location>
        <begin position="1"/>
        <end position="28"/>
    </location>
</feature>
<feature type="domain" description="ParB-like N-terminal" evidence="5">
    <location>
        <begin position="27"/>
        <end position="117"/>
    </location>
</feature>
<dbReference type="Pfam" id="PF17762">
    <property type="entry name" value="HTH_ParB"/>
    <property type="match status" value="1"/>
</dbReference>
<evidence type="ECO:0000313" key="6">
    <source>
        <dbReference type="EMBL" id="SVA38296.1"/>
    </source>
</evidence>
<dbReference type="InterPro" id="IPR036086">
    <property type="entry name" value="ParB/Sulfiredoxin_sf"/>
</dbReference>
<dbReference type="EMBL" id="UINC01008514">
    <property type="protein sequence ID" value="SVA38296.1"/>
    <property type="molecule type" value="Genomic_DNA"/>
</dbReference>
<keyword evidence="3" id="KW-0238">DNA-binding</keyword>
<dbReference type="InterPro" id="IPR057240">
    <property type="entry name" value="ParB_dimer_C"/>
</dbReference>
<dbReference type="InterPro" id="IPR003115">
    <property type="entry name" value="ParB_N"/>
</dbReference>
<dbReference type="PANTHER" id="PTHR33375:SF1">
    <property type="entry name" value="CHROMOSOME-PARTITIONING PROTEIN PARB-RELATED"/>
    <property type="match status" value="1"/>
</dbReference>
<organism evidence="6">
    <name type="scientific">marine metagenome</name>
    <dbReference type="NCBI Taxonomy" id="408172"/>
    <lineage>
        <taxon>unclassified sequences</taxon>
        <taxon>metagenomes</taxon>
        <taxon>ecological metagenomes</taxon>
    </lineage>
</organism>
<dbReference type="GO" id="GO:0045881">
    <property type="term" value="P:positive regulation of sporulation resulting in formation of a cellular spore"/>
    <property type="evidence" value="ECO:0007669"/>
    <property type="project" value="TreeGrafter"/>
</dbReference>
<dbReference type="GO" id="GO:0005694">
    <property type="term" value="C:chromosome"/>
    <property type="evidence" value="ECO:0007669"/>
    <property type="project" value="TreeGrafter"/>
</dbReference>
<dbReference type="PANTHER" id="PTHR33375">
    <property type="entry name" value="CHROMOSOME-PARTITIONING PROTEIN PARB-RELATED"/>
    <property type="match status" value="1"/>
</dbReference>
<dbReference type="CDD" id="cd16393">
    <property type="entry name" value="SPO0J_N"/>
    <property type="match status" value="1"/>
</dbReference>
<dbReference type="AlphaFoldDB" id="A0A381VD54"/>
<dbReference type="SUPFAM" id="SSF110849">
    <property type="entry name" value="ParB/Sulfiredoxin"/>
    <property type="match status" value="1"/>
</dbReference>
<dbReference type="InterPro" id="IPR004437">
    <property type="entry name" value="ParB/RepB/Spo0J"/>
</dbReference>
<dbReference type="InterPro" id="IPR050336">
    <property type="entry name" value="Chromosome_partition/occlusion"/>
</dbReference>
<name>A0A381VD54_9ZZZZ</name>
<sequence>MEALIRPESEQKKTPSKKPVSARSGVTKISLKAIRPNPNQPRRNFDESALDELAASIKEKGIVTPVTVREVEDGYEIVAGERRWRASKKCRQKTIPAYIISVRDDAEMMEMALIENIQREDLNPLEESEAYAVLNSKHGLSHAGIAKAVGKKRVTISNSLRLLKLPPEIRKSLRDGEISAGHARAILQAKTNAGMKKVWKIILNNDLNVRGAEALVKANAKPTVGKKFKRVKVSPQVQAVENQLVEIFGTKVKLKSGKKGGTIEISYFSDDDLERILDLIQFIS</sequence>
<reference evidence="6" key="1">
    <citation type="submission" date="2018-05" db="EMBL/GenBank/DDBJ databases">
        <authorList>
            <person name="Lanie J.A."/>
            <person name="Ng W.-L."/>
            <person name="Kazmierczak K.M."/>
            <person name="Andrzejewski T.M."/>
            <person name="Davidsen T.M."/>
            <person name="Wayne K.J."/>
            <person name="Tettelin H."/>
            <person name="Glass J.I."/>
            <person name="Rusch D."/>
            <person name="Podicherti R."/>
            <person name="Tsui H.-C.T."/>
            <person name="Winkler M.E."/>
        </authorList>
    </citation>
    <scope>NUCLEOTIDE SEQUENCE</scope>
</reference>
<feature type="compositionally biased region" description="Basic and acidic residues" evidence="4">
    <location>
        <begin position="1"/>
        <end position="13"/>
    </location>
</feature>
<dbReference type="GO" id="GO:0007059">
    <property type="term" value="P:chromosome segregation"/>
    <property type="evidence" value="ECO:0007669"/>
    <property type="project" value="UniProtKB-KW"/>
</dbReference>
<keyword evidence="2" id="KW-0159">Chromosome partition</keyword>
<evidence type="ECO:0000256" key="3">
    <source>
        <dbReference type="ARBA" id="ARBA00023125"/>
    </source>
</evidence>
<dbReference type="FunFam" id="3.90.1530.30:FF:000001">
    <property type="entry name" value="Chromosome partitioning protein ParB"/>
    <property type="match status" value="1"/>
</dbReference>
<comment type="similarity">
    <text evidence="1">Belongs to the ParB family.</text>
</comment>
<dbReference type="Pfam" id="PF02195">
    <property type="entry name" value="ParB_N"/>
    <property type="match status" value="1"/>
</dbReference>
<evidence type="ECO:0000259" key="5">
    <source>
        <dbReference type="SMART" id="SM00470"/>
    </source>
</evidence>
<evidence type="ECO:0000256" key="2">
    <source>
        <dbReference type="ARBA" id="ARBA00022829"/>
    </source>
</evidence>
<dbReference type="SUPFAM" id="SSF109709">
    <property type="entry name" value="KorB DNA-binding domain-like"/>
    <property type="match status" value="1"/>
</dbReference>
<dbReference type="FunFam" id="1.10.10.2830:FF:000001">
    <property type="entry name" value="Chromosome partitioning protein ParB"/>
    <property type="match status" value="1"/>
</dbReference>
<gene>
    <name evidence="6" type="ORF">METZ01_LOCUS91150</name>
</gene>
<dbReference type="Pfam" id="PF23552">
    <property type="entry name" value="ParB_C"/>
    <property type="match status" value="1"/>
</dbReference>
<dbReference type="SMART" id="SM00470">
    <property type="entry name" value="ParB"/>
    <property type="match status" value="1"/>
</dbReference>
<dbReference type="Gene3D" id="1.10.10.2830">
    <property type="match status" value="1"/>
</dbReference>
<protein>
    <recommendedName>
        <fullName evidence="5">ParB-like N-terminal domain-containing protein</fullName>
    </recommendedName>
</protein>
<accession>A0A381VD54</accession>
<dbReference type="GO" id="GO:0003677">
    <property type="term" value="F:DNA binding"/>
    <property type="evidence" value="ECO:0007669"/>
    <property type="project" value="UniProtKB-KW"/>
</dbReference>
<proteinExistence type="inferred from homology"/>
<evidence type="ECO:0000256" key="1">
    <source>
        <dbReference type="ARBA" id="ARBA00006295"/>
    </source>
</evidence>
<dbReference type="NCBIfam" id="TIGR00180">
    <property type="entry name" value="parB_part"/>
    <property type="match status" value="1"/>
</dbReference>
<dbReference type="Gene3D" id="3.90.1530.30">
    <property type="match status" value="1"/>
</dbReference>
<dbReference type="InterPro" id="IPR041468">
    <property type="entry name" value="HTH_ParB/Spo0J"/>
</dbReference>